<dbReference type="Proteomes" id="UP001367676">
    <property type="component" value="Unassembled WGS sequence"/>
</dbReference>
<accession>A0AAN9TNQ3</accession>
<dbReference type="AlphaFoldDB" id="A0AAN9TNQ3"/>
<dbReference type="EMBL" id="JBBCAQ010000017">
    <property type="protein sequence ID" value="KAK7597686.1"/>
    <property type="molecule type" value="Genomic_DNA"/>
</dbReference>
<keyword evidence="7" id="KW-1185">Reference proteome</keyword>
<evidence type="ECO:0000256" key="2">
    <source>
        <dbReference type="ARBA" id="ARBA00022980"/>
    </source>
</evidence>
<dbReference type="CDD" id="cd01433">
    <property type="entry name" value="Ribosomal_L16_L10e"/>
    <property type="match status" value="1"/>
</dbReference>
<evidence type="ECO:0000256" key="3">
    <source>
        <dbReference type="ARBA" id="ARBA00023274"/>
    </source>
</evidence>
<dbReference type="GO" id="GO:0019843">
    <property type="term" value="F:rRNA binding"/>
    <property type="evidence" value="ECO:0007669"/>
    <property type="project" value="InterPro"/>
</dbReference>
<organism evidence="6 7">
    <name type="scientific">Parthenolecanium corni</name>
    <dbReference type="NCBI Taxonomy" id="536013"/>
    <lineage>
        <taxon>Eukaryota</taxon>
        <taxon>Metazoa</taxon>
        <taxon>Ecdysozoa</taxon>
        <taxon>Arthropoda</taxon>
        <taxon>Hexapoda</taxon>
        <taxon>Insecta</taxon>
        <taxon>Pterygota</taxon>
        <taxon>Neoptera</taxon>
        <taxon>Paraneoptera</taxon>
        <taxon>Hemiptera</taxon>
        <taxon>Sternorrhyncha</taxon>
        <taxon>Coccoidea</taxon>
        <taxon>Coccidae</taxon>
        <taxon>Parthenolecanium</taxon>
    </lineage>
</organism>
<evidence type="ECO:0000256" key="1">
    <source>
        <dbReference type="ARBA" id="ARBA00008931"/>
    </source>
</evidence>
<evidence type="ECO:0000256" key="5">
    <source>
        <dbReference type="ARBA" id="ARBA00035440"/>
    </source>
</evidence>
<keyword evidence="2" id="KW-0689">Ribosomal protein</keyword>
<gene>
    <name evidence="6" type="ORF">V9T40_009911</name>
</gene>
<evidence type="ECO:0000313" key="7">
    <source>
        <dbReference type="Proteomes" id="UP001367676"/>
    </source>
</evidence>
<dbReference type="InterPro" id="IPR000114">
    <property type="entry name" value="Ribosomal_uL16_bact-type"/>
</dbReference>
<protein>
    <recommendedName>
        <fullName evidence="4">Large ribosomal subunit protein uL16m</fullName>
    </recommendedName>
    <alternativeName>
        <fullName evidence="5">39S ribosomal protein L16, mitochondrial</fullName>
    </alternativeName>
</protein>
<dbReference type="InterPro" id="IPR047873">
    <property type="entry name" value="Ribosomal_uL16"/>
</dbReference>
<dbReference type="Pfam" id="PF00252">
    <property type="entry name" value="Ribosomal_L16"/>
    <property type="match status" value="1"/>
</dbReference>
<reference evidence="6 7" key="1">
    <citation type="submission" date="2024-03" db="EMBL/GenBank/DDBJ databases">
        <title>Adaptation during the transition from Ophiocordyceps entomopathogen to insect associate is accompanied by gene loss and intensified selection.</title>
        <authorList>
            <person name="Ward C.M."/>
            <person name="Onetto C.A."/>
            <person name="Borneman A.R."/>
        </authorList>
    </citation>
    <scope>NUCLEOTIDE SEQUENCE [LARGE SCALE GENOMIC DNA]</scope>
    <source>
        <strain evidence="6">AWRI1</strain>
        <tissue evidence="6">Single Adult Female</tissue>
    </source>
</reference>
<name>A0AAN9TNQ3_9HEMI</name>
<evidence type="ECO:0000256" key="4">
    <source>
        <dbReference type="ARBA" id="ARBA00035302"/>
    </source>
</evidence>
<dbReference type="InterPro" id="IPR016180">
    <property type="entry name" value="Ribosomal_uL16_dom"/>
</dbReference>
<comment type="similarity">
    <text evidence="1">Belongs to the universal ribosomal protein uL16 family.</text>
</comment>
<dbReference type="GO" id="GO:0032543">
    <property type="term" value="P:mitochondrial translation"/>
    <property type="evidence" value="ECO:0007669"/>
    <property type="project" value="TreeGrafter"/>
</dbReference>
<comment type="caution">
    <text evidence="6">The sequence shown here is derived from an EMBL/GenBank/DDBJ whole genome shotgun (WGS) entry which is preliminary data.</text>
</comment>
<dbReference type="Gene3D" id="3.90.1170.10">
    <property type="entry name" value="Ribosomal protein L10e/L16"/>
    <property type="match status" value="1"/>
</dbReference>
<keyword evidence="3" id="KW-0687">Ribonucleoprotein</keyword>
<proteinExistence type="inferred from homology"/>
<dbReference type="PANTHER" id="PTHR12220">
    <property type="entry name" value="50S/60S RIBOSOMAL PROTEIN L16"/>
    <property type="match status" value="1"/>
</dbReference>
<dbReference type="SUPFAM" id="SSF54686">
    <property type="entry name" value="Ribosomal protein L16p/L10e"/>
    <property type="match status" value="1"/>
</dbReference>
<dbReference type="PANTHER" id="PTHR12220:SF13">
    <property type="entry name" value="LARGE RIBOSOMAL SUBUNIT PROTEIN UL16M"/>
    <property type="match status" value="1"/>
</dbReference>
<evidence type="ECO:0000313" key="6">
    <source>
        <dbReference type="EMBL" id="KAK7597686.1"/>
    </source>
</evidence>
<dbReference type="GO" id="GO:0003735">
    <property type="term" value="F:structural constituent of ribosome"/>
    <property type="evidence" value="ECO:0007669"/>
    <property type="project" value="InterPro"/>
</dbReference>
<dbReference type="GO" id="GO:0005762">
    <property type="term" value="C:mitochondrial large ribosomal subunit"/>
    <property type="evidence" value="ECO:0007669"/>
    <property type="project" value="TreeGrafter"/>
</dbReference>
<dbReference type="InterPro" id="IPR036920">
    <property type="entry name" value="Ribosomal_uL16_sf"/>
</dbReference>
<sequence>MRGTGRCPPLPSADTSPLSNWELRKICLRSVFSTRGLKNFKPPPNYDHIKLPENRKLKIVPKVPSYPHGVKAPKMMKMLHLMRNPELVHNKLIYQQFGIQCVRGGRLKISHFDMIRNTLSKKFDFDNLFAIWRVDAPWQACTKRPIGFTLGGGKGSIHHYVTPVSAGRMIIELGGHAEYSEVEYVLKRVAEKLPFPARAVSHETLLAEERLEEEKKMKNMNPYTYEYIIKNNMMYCRKWIKLIDFRYFGKHPS</sequence>